<gene>
    <name evidence="4" type="ORF">CCE28_04360</name>
</gene>
<feature type="domain" description="Cobalamin biosynthesis central region" evidence="3">
    <location>
        <begin position="136"/>
        <end position="219"/>
    </location>
</feature>
<reference evidence="4 5" key="1">
    <citation type="submission" date="2017-06" db="EMBL/GenBank/DDBJ databases">
        <title>Draft genome sequence of anaerobic fermentative bacterium Anaeromicrobium sediminis DY2726D isolated from West Pacific Ocean sediments.</title>
        <authorList>
            <person name="Zeng X."/>
        </authorList>
    </citation>
    <scope>NUCLEOTIDE SEQUENCE [LARGE SCALE GENOMIC DNA]</scope>
    <source>
        <strain evidence="4 5">DY2726D</strain>
    </source>
</reference>
<dbReference type="RefSeq" id="WP_095131327.1">
    <property type="nucleotide sequence ID" value="NZ_NIBG01000002.1"/>
</dbReference>
<dbReference type="InterPro" id="IPR038029">
    <property type="entry name" value="GbiG_N_sf"/>
</dbReference>
<dbReference type="OrthoDB" id="9781023at2"/>
<dbReference type="Gene3D" id="3.30.420.180">
    <property type="entry name" value="CobE/GbiG C-terminal domain"/>
    <property type="match status" value="1"/>
</dbReference>
<sequence length="348" mass="39067">MDIGIIALTKNGANLGYKLHKMMNYSSFYVKDKFYREGPNVISFTEKMKVLVKDIFKKHDCLIFIMATGIVVRSIAPFINDKKTDPAVLVMDERGTHVISLLSGHLGGANEYTHRVANLLGANPVITTASDVSGTIAVDTLAMKLNCKIEDFSEATKVTAHIVNEERVGIKSQIPIDFHLPKNIEVQQEKIDNSLKGLILITNKEEVNKPIDDTVVLRPKNLIVGIGCRRNKEYEKIQEALEESFRDLNLSTKSIRHFATVDVKKDEVGIKKLADKFERPLKIVAREKVKRVEDKFIGSDFVKKTIGVSCVCEPVAFLTSNKGNFIQRKRAFDGITIAIFKEGDKNWT</sequence>
<evidence type="ECO:0008006" key="6">
    <source>
        <dbReference type="Google" id="ProtNLM"/>
    </source>
</evidence>
<dbReference type="Pfam" id="PF11760">
    <property type="entry name" value="CbiG_N"/>
    <property type="match status" value="1"/>
</dbReference>
<evidence type="ECO:0000259" key="1">
    <source>
        <dbReference type="Pfam" id="PF01890"/>
    </source>
</evidence>
<keyword evidence="5" id="KW-1185">Reference proteome</keyword>
<comment type="caution">
    <text evidence="4">The sequence shown here is derived from an EMBL/GenBank/DDBJ whole genome shotgun (WGS) entry which is preliminary data.</text>
</comment>
<dbReference type="InterPro" id="IPR002750">
    <property type="entry name" value="CobE/GbiG_C"/>
</dbReference>
<protein>
    <recommendedName>
        <fullName evidence="6">Cobalamin biosynthesis protein CbiG</fullName>
    </recommendedName>
</protein>
<name>A0A267MPF5_9FIRM</name>
<dbReference type="NCBIfam" id="NF004466">
    <property type="entry name" value="PRK05788.1-4"/>
    <property type="match status" value="1"/>
</dbReference>
<accession>A0A267MPF5</accession>
<feature type="domain" description="CobE/GbiG C-terminal" evidence="1">
    <location>
        <begin position="222"/>
        <end position="339"/>
    </location>
</feature>
<dbReference type="Pfam" id="PF11761">
    <property type="entry name" value="CbiG_mid"/>
    <property type="match status" value="1"/>
</dbReference>
<dbReference type="Proteomes" id="UP000216024">
    <property type="component" value="Unassembled WGS sequence"/>
</dbReference>
<dbReference type="GO" id="GO:0009236">
    <property type="term" value="P:cobalamin biosynthetic process"/>
    <property type="evidence" value="ECO:0007669"/>
    <property type="project" value="InterPro"/>
</dbReference>
<dbReference type="Gene3D" id="3.40.50.11220">
    <property type="match status" value="1"/>
</dbReference>
<dbReference type="PANTHER" id="PTHR37477">
    <property type="entry name" value="COBALT-PRECORRIN-5A HYDROLASE"/>
    <property type="match status" value="1"/>
</dbReference>
<dbReference type="InterPro" id="IPR036518">
    <property type="entry name" value="CobE/GbiG_C_sf"/>
</dbReference>
<proteinExistence type="predicted"/>
<dbReference type="SUPFAM" id="SSF159664">
    <property type="entry name" value="CobE/GbiG C-terminal domain-like"/>
    <property type="match status" value="1"/>
</dbReference>
<dbReference type="Pfam" id="PF01890">
    <property type="entry name" value="CbiG_C"/>
    <property type="match status" value="1"/>
</dbReference>
<evidence type="ECO:0000313" key="4">
    <source>
        <dbReference type="EMBL" id="PAB60778.1"/>
    </source>
</evidence>
<evidence type="ECO:0000313" key="5">
    <source>
        <dbReference type="Proteomes" id="UP000216024"/>
    </source>
</evidence>
<dbReference type="SUPFAM" id="SSF159672">
    <property type="entry name" value="CbiG N-terminal domain-like"/>
    <property type="match status" value="1"/>
</dbReference>
<dbReference type="InterPro" id="IPR021745">
    <property type="entry name" value="CbiG_mid"/>
</dbReference>
<evidence type="ECO:0000259" key="3">
    <source>
        <dbReference type="Pfam" id="PF11761"/>
    </source>
</evidence>
<organism evidence="4 5">
    <name type="scientific">Anaeromicrobium sediminis</name>
    <dbReference type="NCBI Taxonomy" id="1478221"/>
    <lineage>
        <taxon>Bacteria</taxon>
        <taxon>Bacillati</taxon>
        <taxon>Bacillota</taxon>
        <taxon>Clostridia</taxon>
        <taxon>Peptostreptococcales</taxon>
        <taxon>Thermotaleaceae</taxon>
        <taxon>Anaeromicrobium</taxon>
    </lineage>
</organism>
<dbReference type="InterPro" id="IPR021744">
    <property type="entry name" value="CbiG_N"/>
</dbReference>
<feature type="domain" description="Cobalamin synthesis G N-terminal" evidence="2">
    <location>
        <begin position="52"/>
        <end position="131"/>
    </location>
</feature>
<dbReference type="EMBL" id="NIBG01000002">
    <property type="protein sequence ID" value="PAB60778.1"/>
    <property type="molecule type" value="Genomic_DNA"/>
</dbReference>
<dbReference type="AlphaFoldDB" id="A0A267MPF5"/>
<dbReference type="PANTHER" id="PTHR37477:SF1">
    <property type="entry name" value="COBALT-PRECORRIN-5A HYDROLASE"/>
    <property type="match status" value="1"/>
</dbReference>
<dbReference type="InterPro" id="IPR052553">
    <property type="entry name" value="CbiG_hydrolase"/>
</dbReference>
<evidence type="ECO:0000259" key="2">
    <source>
        <dbReference type="Pfam" id="PF11760"/>
    </source>
</evidence>